<gene>
    <name evidence="1" type="ORF">GCM10009111_05500</name>
</gene>
<keyword evidence="2" id="KW-1185">Reference proteome</keyword>
<organism evidence="1 2">
    <name type="scientific">Colwellia asteriadis</name>
    <dbReference type="NCBI Taxonomy" id="517723"/>
    <lineage>
        <taxon>Bacteria</taxon>
        <taxon>Pseudomonadati</taxon>
        <taxon>Pseudomonadota</taxon>
        <taxon>Gammaproteobacteria</taxon>
        <taxon>Alteromonadales</taxon>
        <taxon>Colwelliaceae</taxon>
        <taxon>Colwellia</taxon>
    </lineage>
</organism>
<evidence type="ECO:0000313" key="2">
    <source>
        <dbReference type="Proteomes" id="UP001500021"/>
    </source>
</evidence>
<proteinExistence type="predicted"/>
<comment type="caution">
    <text evidence="1">The sequence shown here is derived from an EMBL/GenBank/DDBJ whole genome shotgun (WGS) entry which is preliminary data.</text>
</comment>
<dbReference type="EMBL" id="BAAAFA010000001">
    <property type="protein sequence ID" value="GAA0812069.1"/>
    <property type="molecule type" value="Genomic_DNA"/>
</dbReference>
<evidence type="ECO:0000313" key="1">
    <source>
        <dbReference type="EMBL" id="GAA0812069.1"/>
    </source>
</evidence>
<accession>A0ABN1L3K1</accession>
<sequence>MQQKIIDYHQDEECDWVARLACGHFQHVRHKPPFINRPWVVTLAGREAMLGYELSCKKCDQGAIRDFDE</sequence>
<dbReference type="Pfam" id="PF12088">
    <property type="entry name" value="DUF3565"/>
    <property type="match status" value="1"/>
</dbReference>
<name>A0ABN1L3K1_9GAMM</name>
<dbReference type="InterPro" id="IPR021948">
    <property type="entry name" value="DUF3565"/>
</dbReference>
<reference evidence="1 2" key="1">
    <citation type="journal article" date="2019" name="Int. J. Syst. Evol. Microbiol.">
        <title>The Global Catalogue of Microorganisms (GCM) 10K type strain sequencing project: providing services to taxonomists for standard genome sequencing and annotation.</title>
        <authorList>
            <consortium name="The Broad Institute Genomics Platform"/>
            <consortium name="The Broad Institute Genome Sequencing Center for Infectious Disease"/>
            <person name="Wu L."/>
            <person name="Ma J."/>
        </authorList>
    </citation>
    <scope>NUCLEOTIDE SEQUENCE [LARGE SCALE GENOMIC DNA]</scope>
    <source>
        <strain evidence="1 2">JCM 15608</strain>
    </source>
</reference>
<dbReference type="Proteomes" id="UP001500021">
    <property type="component" value="Unassembled WGS sequence"/>
</dbReference>
<protein>
    <submittedName>
        <fullName evidence="1">DUF3565 domain-containing protein</fullName>
    </submittedName>
</protein>
<dbReference type="RefSeq" id="WP_215978346.1">
    <property type="nucleotide sequence ID" value="NZ_BAAAFA010000001.1"/>
</dbReference>